<dbReference type="PANTHER" id="PTHR24150:SF8">
    <property type="entry name" value="ANKYRIN REPEAT AND MYND DOMAIN-CONTAINING PROTEIN 2"/>
    <property type="match status" value="1"/>
</dbReference>
<gene>
    <name evidence="13" type="ORF">chiPu_0006391</name>
</gene>
<dbReference type="GO" id="GO:0008270">
    <property type="term" value="F:zinc ion binding"/>
    <property type="evidence" value="ECO:0007669"/>
    <property type="project" value="UniProtKB-KW"/>
</dbReference>
<evidence type="ECO:0000256" key="3">
    <source>
        <dbReference type="ARBA" id="ARBA00022737"/>
    </source>
</evidence>
<evidence type="ECO:0000256" key="10">
    <source>
        <dbReference type="PROSITE-ProRule" id="PRU00134"/>
    </source>
</evidence>
<protein>
    <recommendedName>
        <fullName evidence="12">MYND-type domain-containing protein</fullName>
    </recommendedName>
</protein>
<dbReference type="InterPro" id="IPR002110">
    <property type="entry name" value="Ankyrin_rpt"/>
</dbReference>
<dbReference type="Pfam" id="PF01753">
    <property type="entry name" value="zf-MYND"/>
    <property type="match status" value="1"/>
</dbReference>
<feature type="repeat" description="ANK" evidence="9">
    <location>
        <begin position="45"/>
        <end position="77"/>
    </location>
</feature>
<dbReference type="FunFam" id="1.25.40.20:FF:000182">
    <property type="entry name" value="Ankyrin repeat and MYND domain containing 2a"/>
    <property type="match status" value="1"/>
</dbReference>
<dbReference type="EMBL" id="BEZZ01000185">
    <property type="protein sequence ID" value="GCC27965.1"/>
    <property type="molecule type" value="Genomic_DNA"/>
</dbReference>
<evidence type="ECO:0000256" key="11">
    <source>
        <dbReference type="SAM" id="MobiDB-lite"/>
    </source>
</evidence>
<dbReference type="InterPro" id="IPR052452">
    <property type="entry name" value="Ankyrin-MYND_dom_contain_2"/>
</dbReference>
<dbReference type="PROSITE" id="PS50865">
    <property type="entry name" value="ZF_MYND_2"/>
    <property type="match status" value="1"/>
</dbReference>
<name>A0A401SC48_CHIPU</name>
<feature type="compositionally biased region" description="Basic and acidic residues" evidence="11">
    <location>
        <begin position="425"/>
        <end position="436"/>
    </location>
</feature>
<proteinExistence type="predicted"/>
<dbReference type="PROSITE" id="PS50088">
    <property type="entry name" value="ANK_REPEAT"/>
    <property type="match status" value="2"/>
</dbReference>
<keyword evidence="7" id="KW-0969">Cilium</keyword>
<dbReference type="PROSITE" id="PS01360">
    <property type="entry name" value="ZF_MYND_1"/>
    <property type="match status" value="1"/>
</dbReference>
<evidence type="ECO:0000256" key="7">
    <source>
        <dbReference type="ARBA" id="ARBA00023069"/>
    </source>
</evidence>
<evidence type="ECO:0000256" key="1">
    <source>
        <dbReference type="ARBA" id="ARBA00004138"/>
    </source>
</evidence>
<feature type="compositionally biased region" description="Polar residues" evidence="11">
    <location>
        <begin position="393"/>
        <end position="404"/>
    </location>
</feature>
<evidence type="ECO:0000256" key="2">
    <source>
        <dbReference type="ARBA" id="ARBA00022723"/>
    </source>
</evidence>
<feature type="domain" description="MYND-type" evidence="12">
    <location>
        <begin position="320"/>
        <end position="357"/>
    </location>
</feature>
<evidence type="ECO:0000313" key="14">
    <source>
        <dbReference type="Proteomes" id="UP000287033"/>
    </source>
</evidence>
<accession>A0A401SC48</accession>
<dbReference type="OrthoDB" id="10257049at2759"/>
<comment type="subcellular location">
    <subcellularLocation>
        <location evidence="1">Cell projection</location>
        <location evidence="1">Cilium</location>
    </subcellularLocation>
</comment>
<dbReference type="SUPFAM" id="SSF48403">
    <property type="entry name" value="Ankyrin repeat"/>
    <property type="match status" value="1"/>
</dbReference>
<evidence type="ECO:0000313" key="13">
    <source>
        <dbReference type="EMBL" id="GCC27965.1"/>
    </source>
</evidence>
<dbReference type="OMA" id="EFPFREC"/>
<organism evidence="13 14">
    <name type="scientific">Chiloscyllium punctatum</name>
    <name type="common">Brownbanded bambooshark</name>
    <name type="synonym">Hemiscyllium punctatum</name>
    <dbReference type="NCBI Taxonomy" id="137246"/>
    <lineage>
        <taxon>Eukaryota</taxon>
        <taxon>Metazoa</taxon>
        <taxon>Chordata</taxon>
        <taxon>Craniata</taxon>
        <taxon>Vertebrata</taxon>
        <taxon>Chondrichthyes</taxon>
        <taxon>Elasmobranchii</taxon>
        <taxon>Galeomorphii</taxon>
        <taxon>Galeoidea</taxon>
        <taxon>Orectolobiformes</taxon>
        <taxon>Hemiscylliidae</taxon>
        <taxon>Chiloscyllium</taxon>
    </lineage>
</organism>
<dbReference type="GO" id="GO:0005929">
    <property type="term" value="C:cilium"/>
    <property type="evidence" value="ECO:0007669"/>
    <property type="project" value="UniProtKB-SubCell"/>
</dbReference>
<evidence type="ECO:0000256" key="9">
    <source>
        <dbReference type="PROSITE-ProRule" id="PRU00023"/>
    </source>
</evidence>
<keyword evidence="4 10" id="KW-0863">Zinc-finger</keyword>
<dbReference type="SUPFAM" id="SSF144232">
    <property type="entry name" value="HIT/MYND zinc finger-like"/>
    <property type="match status" value="1"/>
</dbReference>
<feature type="repeat" description="ANK" evidence="9">
    <location>
        <begin position="79"/>
        <end position="111"/>
    </location>
</feature>
<dbReference type="Gene3D" id="6.10.140.2220">
    <property type="match status" value="1"/>
</dbReference>
<keyword evidence="5" id="KW-0862">Zinc</keyword>
<dbReference type="PANTHER" id="PTHR24150">
    <property type="entry name" value="ANKYRIN REPEAT AND MYND DOMAIN-CONTAINING PROTEIN 2"/>
    <property type="match status" value="1"/>
</dbReference>
<comment type="caution">
    <text evidence="13">The sequence shown here is derived from an EMBL/GenBank/DDBJ whole genome shotgun (WGS) entry which is preliminary data.</text>
</comment>
<keyword evidence="8" id="KW-0966">Cell projection</keyword>
<evidence type="ECO:0000256" key="5">
    <source>
        <dbReference type="ARBA" id="ARBA00022833"/>
    </source>
</evidence>
<evidence type="ECO:0000256" key="4">
    <source>
        <dbReference type="ARBA" id="ARBA00022771"/>
    </source>
</evidence>
<dbReference type="InterPro" id="IPR036770">
    <property type="entry name" value="Ankyrin_rpt-contain_sf"/>
</dbReference>
<dbReference type="Proteomes" id="UP000287033">
    <property type="component" value="Unassembled WGS sequence"/>
</dbReference>
<dbReference type="STRING" id="137246.A0A401SC48"/>
<reference evidence="13 14" key="1">
    <citation type="journal article" date="2018" name="Nat. Ecol. Evol.">
        <title>Shark genomes provide insights into elasmobranch evolution and the origin of vertebrates.</title>
        <authorList>
            <person name="Hara Y"/>
            <person name="Yamaguchi K"/>
            <person name="Onimaru K"/>
            <person name="Kadota M"/>
            <person name="Koyanagi M"/>
            <person name="Keeley SD"/>
            <person name="Tatsumi K"/>
            <person name="Tanaka K"/>
            <person name="Motone F"/>
            <person name="Kageyama Y"/>
            <person name="Nozu R"/>
            <person name="Adachi N"/>
            <person name="Nishimura O"/>
            <person name="Nakagawa R"/>
            <person name="Tanegashima C"/>
            <person name="Kiyatake I"/>
            <person name="Matsumoto R"/>
            <person name="Murakumo K"/>
            <person name="Nishida K"/>
            <person name="Terakita A"/>
            <person name="Kuratani S"/>
            <person name="Sato K"/>
            <person name="Hyodo S Kuraku.S."/>
        </authorList>
    </citation>
    <scope>NUCLEOTIDE SEQUENCE [LARGE SCALE GENOMIC DNA]</scope>
</reference>
<sequence>MAPPKKGDVTAEESELLKVISEGNVQEAGRLLGSKNVRVNCLDQHGMTPLMHAAYKGKAEMCKLLLQHGADVNCNEHEHGYTALMFAGLSGSKEITRMILEAGAEIDVVNSVGRTAAQMAAFVGQHDCVTIINNFFSRERLDCYTKPQGLDKEAKLPVKLAGPLHKIIITTNLHPVAIVLMVKENPLLADVDALRKCYRVLDLIIEKCMKQREINEVLAMKMHYLSYIFQKCISFLKEHENKLDGLVKSLLKGRDTDGFPYYQEKFIRECIRKFPWCEATLLQQLVRTIAPVEIGNDPTALSVLTQTITGQIGFMDAEFCTACGKKEADKRCSICKTVIYCNQNCQKMHWFTHKKVCKKLKESREKHEAKEKSKQKGKQNTSETSVGEAETVPESTEYSSTIHPTSKDGSDSGDIGTGMIAEAKTPQEDLTTEKQSSHPVATCRAEE</sequence>
<dbReference type="SMART" id="SM00248">
    <property type="entry name" value="ANK"/>
    <property type="match status" value="3"/>
</dbReference>
<dbReference type="PROSITE" id="PS50297">
    <property type="entry name" value="ANK_REP_REGION"/>
    <property type="match status" value="2"/>
</dbReference>
<evidence type="ECO:0000256" key="6">
    <source>
        <dbReference type="ARBA" id="ARBA00023043"/>
    </source>
</evidence>
<evidence type="ECO:0000256" key="8">
    <source>
        <dbReference type="ARBA" id="ARBA00023273"/>
    </source>
</evidence>
<dbReference type="AlphaFoldDB" id="A0A401SC48"/>
<evidence type="ECO:0000259" key="12">
    <source>
        <dbReference type="PROSITE" id="PS50865"/>
    </source>
</evidence>
<dbReference type="InterPro" id="IPR002893">
    <property type="entry name" value="Znf_MYND"/>
</dbReference>
<keyword evidence="6 9" id="KW-0040">ANK repeat</keyword>
<feature type="region of interest" description="Disordered" evidence="11">
    <location>
        <begin position="367"/>
        <end position="447"/>
    </location>
</feature>
<keyword evidence="14" id="KW-1185">Reference proteome</keyword>
<keyword evidence="3" id="KW-0677">Repeat</keyword>
<dbReference type="Pfam" id="PF12796">
    <property type="entry name" value="Ank_2"/>
    <property type="match status" value="1"/>
</dbReference>
<keyword evidence="2" id="KW-0479">Metal-binding</keyword>
<dbReference type="Gene3D" id="1.25.40.20">
    <property type="entry name" value="Ankyrin repeat-containing domain"/>
    <property type="match status" value="1"/>
</dbReference>